<organism evidence="1 2">
    <name type="scientific">Ambrosiozyma monospora</name>
    <name type="common">Yeast</name>
    <name type="synonym">Endomycopsis monosporus</name>
    <dbReference type="NCBI Taxonomy" id="43982"/>
    <lineage>
        <taxon>Eukaryota</taxon>
        <taxon>Fungi</taxon>
        <taxon>Dikarya</taxon>
        <taxon>Ascomycota</taxon>
        <taxon>Saccharomycotina</taxon>
        <taxon>Pichiomycetes</taxon>
        <taxon>Pichiales</taxon>
        <taxon>Pichiaceae</taxon>
        <taxon>Ambrosiozyma</taxon>
    </lineage>
</organism>
<sequence>MQTPATIKRNKTIPDIFPGNSSSNRGKRIVKALSVFEFNTPTKKGIRSSPSFNKFTSKHTENNKSQYLGENSSISSKSSTFSSPVDDTSYDTFSNVSPPKRPAALHIEKKGSISFDEKCCVCEESLSNLMLGEELVSLSCGHFAHFNCSVHTSSLDFSDEKTVNVYCNQCENSISCQDSYLNDKLYSWNFVFKFLF</sequence>
<name>A0ACB5T9I9_AMBMO</name>
<keyword evidence="2" id="KW-1185">Reference proteome</keyword>
<protein>
    <submittedName>
        <fullName evidence="1">Unnamed protein product</fullName>
    </submittedName>
</protein>
<comment type="caution">
    <text evidence="1">The sequence shown here is derived from an EMBL/GenBank/DDBJ whole genome shotgun (WGS) entry which is preliminary data.</text>
</comment>
<gene>
    <name evidence="1" type="ORF">Amon02_000666500</name>
</gene>
<accession>A0ACB5T9I9</accession>
<evidence type="ECO:0000313" key="1">
    <source>
        <dbReference type="EMBL" id="GME84185.1"/>
    </source>
</evidence>
<proteinExistence type="predicted"/>
<dbReference type="Proteomes" id="UP001165064">
    <property type="component" value="Unassembled WGS sequence"/>
</dbReference>
<reference evidence="1" key="1">
    <citation type="submission" date="2023-04" db="EMBL/GenBank/DDBJ databases">
        <title>Ambrosiozyma monospora NBRC 10751.</title>
        <authorList>
            <person name="Ichikawa N."/>
            <person name="Sato H."/>
            <person name="Tonouchi N."/>
        </authorList>
    </citation>
    <scope>NUCLEOTIDE SEQUENCE</scope>
    <source>
        <strain evidence="1">NBRC 10751</strain>
    </source>
</reference>
<dbReference type="EMBL" id="BSXS01005314">
    <property type="protein sequence ID" value="GME84185.1"/>
    <property type="molecule type" value="Genomic_DNA"/>
</dbReference>
<evidence type="ECO:0000313" key="2">
    <source>
        <dbReference type="Proteomes" id="UP001165064"/>
    </source>
</evidence>